<dbReference type="Ensembl" id="ENSMMMT00000003156.1">
    <property type="protein sequence ID" value="ENSMMMP00000002800.1"/>
    <property type="gene ID" value="ENSMMMG00000002558.1"/>
</dbReference>
<keyword evidence="2" id="KW-1185">Reference proteome</keyword>
<reference evidence="1" key="1">
    <citation type="submission" date="2025-08" db="UniProtKB">
        <authorList>
            <consortium name="Ensembl"/>
        </authorList>
    </citation>
    <scope>IDENTIFICATION</scope>
</reference>
<protein>
    <submittedName>
        <fullName evidence="1">Uncharacterized protein</fullName>
    </submittedName>
</protein>
<reference evidence="1" key="2">
    <citation type="submission" date="2025-09" db="UniProtKB">
        <authorList>
            <consortium name="Ensembl"/>
        </authorList>
    </citation>
    <scope>IDENTIFICATION</scope>
</reference>
<name>A0A8C5YPN4_MARMA</name>
<organism evidence="1 2">
    <name type="scientific">Marmota marmota marmota</name>
    <name type="common">Alpine marmot</name>
    <dbReference type="NCBI Taxonomy" id="9994"/>
    <lineage>
        <taxon>Eukaryota</taxon>
        <taxon>Metazoa</taxon>
        <taxon>Chordata</taxon>
        <taxon>Craniata</taxon>
        <taxon>Vertebrata</taxon>
        <taxon>Euteleostomi</taxon>
        <taxon>Mammalia</taxon>
        <taxon>Eutheria</taxon>
        <taxon>Euarchontoglires</taxon>
        <taxon>Glires</taxon>
        <taxon>Rodentia</taxon>
        <taxon>Sciuromorpha</taxon>
        <taxon>Sciuridae</taxon>
        <taxon>Xerinae</taxon>
        <taxon>Marmotini</taxon>
        <taxon>Marmota</taxon>
    </lineage>
</organism>
<evidence type="ECO:0000313" key="1">
    <source>
        <dbReference type="Ensembl" id="ENSMMMP00000002800.1"/>
    </source>
</evidence>
<dbReference type="AlphaFoldDB" id="A0A8C5YPN4"/>
<proteinExistence type="predicted"/>
<dbReference type="Proteomes" id="UP000694407">
    <property type="component" value="Unplaced"/>
</dbReference>
<dbReference type="GeneTree" id="ENSGT00970000193737"/>
<sequence length="86" mass="10278">MATSCLPPMMLKLKQFMRRQQVLRLSRRILQEIWQVSNVSDHKYLKNWAKKNSKEMKVPPKRNNSDHNCSWHSAAKRVRKNTIALF</sequence>
<accession>A0A8C5YPN4</accession>
<evidence type="ECO:0000313" key="2">
    <source>
        <dbReference type="Proteomes" id="UP000694407"/>
    </source>
</evidence>